<evidence type="ECO:0000259" key="8">
    <source>
        <dbReference type="PROSITE" id="PS50853"/>
    </source>
</evidence>
<evidence type="ECO:0000259" key="7">
    <source>
        <dbReference type="PROSITE" id="PS50835"/>
    </source>
</evidence>
<name>R7VCE3_CAPTE</name>
<dbReference type="InterPro" id="IPR036179">
    <property type="entry name" value="Ig-like_dom_sf"/>
</dbReference>
<dbReference type="GO" id="GO:0050839">
    <property type="term" value="F:cell adhesion molecule binding"/>
    <property type="evidence" value="ECO:0007669"/>
    <property type="project" value="TreeGrafter"/>
</dbReference>
<dbReference type="PANTHER" id="PTHR11640:SF164">
    <property type="entry name" value="MAM DOMAIN-CONTAINING GLYCOSYLPHOSPHATIDYLINOSITOL ANCHOR PROTEIN 1"/>
    <property type="match status" value="1"/>
</dbReference>
<dbReference type="PROSITE" id="PS50835">
    <property type="entry name" value="IG_LIKE"/>
    <property type="match status" value="2"/>
</dbReference>
<dbReference type="InterPro" id="IPR003599">
    <property type="entry name" value="Ig_sub"/>
</dbReference>
<evidence type="ECO:0000256" key="4">
    <source>
        <dbReference type="ARBA" id="ARBA00023180"/>
    </source>
</evidence>
<evidence type="ECO:0000256" key="1">
    <source>
        <dbReference type="ARBA" id="ARBA00004479"/>
    </source>
</evidence>
<dbReference type="PANTHER" id="PTHR11640">
    <property type="entry name" value="NEPHRIN"/>
    <property type="match status" value="1"/>
</dbReference>
<dbReference type="AlphaFoldDB" id="R7VCE3"/>
<evidence type="ECO:0000256" key="3">
    <source>
        <dbReference type="ARBA" id="ARBA00023157"/>
    </source>
</evidence>
<dbReference type="SMART" id="SM00409">
    <property type="entry name" value="IG"/>
    <property type="match status" value="2"/>
</dbReference>
<dbReference type="SUPFAM" id="SSF49265">
    <property type="entry name" value="Fibronectin type III"/>
    <property type="match status" value="1"/>
</dbReference>
<dbReference type="Pfam" id="PF13927">
    <property type="entry name" value="Ig_3"/>
    <property type="match status" value="1"/>
</dbReference>
<reference evidence="9 11" key="2">
    <citation type="journal article" date="2013" name="Nature">
        <title>Insights into bilaterian evolution from three spiralian genomes.</title>
        <authorList>
            <person name="Simakov O."/>
            <person name="Marletaz F."/>
            <person name="Cho S.J."/>
            <person name="Edsinger-Gonzales E."/>
            <person name="Havlak P."/>
            <person name="Hellsten U."/>
            <person name="Kuo D.H."/>
            <person name="Larsson T."/>
            <person name="Lv J."/>
            <person name="Arendt D."/>
            <person name="Savage R."/>
            <person name="Osoegawa K."/>
            <person name="de Jong P."/>
            <person name="Grimwood J."/>
            <person name="Chapman J.A."/>
            <person name="Shapiro H."/>
            <person name="Aerts A."/>
            <person name="Otillar R.P."/>
            <person name="Terry A.Y."/>
            <person name="Boore J.L."/>
            <person name="Grigoriev I.V."/>
            <person name="Lindberg D.R."/>
            <person name="Seaver E.C."/>
            <person name="Weisblat D.A."/>
            <person name="Putnam N.H."/>
            <person name="Rokhsar D.S."/>
        </authorList>
    </citation>
    <scope>NUCLEOTIDE SEQUENCE</scope>
    <source>
        <strain evidence="9 11">I ESC-2004</strain>
    </source>
</reference>
<keyword evidence="5" id="KW-0393">Immunoglobulin domain</keyword>
<evidence type="ECO:0000313" key="9">
    <source>
        <dbReference type="EMBL" id="ELU13355.1"/>
    </source>
</evidence>
<keyword evidence="4" id="KW-0325">Glycoprotein</keyword>
<dbReference type="EMBL" id="KB295285">
    <property type="protein sequence ID" value="ELU13355.1"/>
    <property type="molecule type" value="Genomic_DNA"/>
</dbReference>
<keyword evidence="6" id="KW-0812">Transmembrane</keyword>
<dbReference type="InterPro" id="IPR003961">
    <property type="entry name" value="FN3_dom"/>
</dbReference>
<feature type="domain" description="Fibronectin type-III" evidence="8">
    <location>
        <begin position="326"/>
        <end position="422"/>
    </location>
</feature>
<dbReference type="CDD" id="cd00063">
    <property type="entry name" value="FN3"/>
    <property type="match status" value="1"/>
</dbReference>
<evidence type="ECO:0000256" key="2">
    <source>
        <dbReference type="ARBA" id="ARBA00023136"/>
    </source>
</evidence>
<dbReference type="EnsemblMetazoa" id="CapteT186029">
    <property type="protein sequence ID" value="CapteP186029"/>
    <property type="gene ID" value="CapteG186029"/>
</dbReference>
<evidence type="ECO:0008006" key="12">
    <source>
        <dbReference type="Google" id="ProtNLM"/>
    </source>
</evidence>
<keyword evidence="6" id="KW-1133">Transmembrane helix</keyword>
<dbReference type="OrthoDB" id="10028801at2759"/>
<keyword evidence="3" id="KW-1015">Disulfide bond</keyword>
<feature type="domain" description="Ig-like" evidence="7">
    <location>
        <begin position="222"/>
        <end position="309"/>
    </location>
</feature>
<keyword evidence="2 6" id="KW-0472">Membrane</keyword>
<feature type="domain" description="Ig-like" evidence="7">
    <location>
        <begin position="119"/>
        <end position="207"/>
    </location>
</feature>
<dbReference type="GO" id="GO:0098609">
    <property type="term" value="P:cell-cell adhesion"/>
    <property type="evidence" value="ECO:0007669"/>
    <property type="project" value="TreeGrafter"/>
</dbReference>
<accession>R7VCE3</accession>
<organism evidence="9">
    <name type="scientific">Capitella teleta</name>
    <name type="common">Polychaete worm</name>
    <dbReference type="NCBI Taxonomy" id="283909"/>
    <lineage>
        <taxon>Eukaryota</taxon>
        <taxon>Metazoa</taxon>
        <taxon>Spiralia</taxon>
        <taxon>Lophotrochozoa</taxon>
        <taxon>Annelida</taxon>
        <taxon>Polychaeta</taxon>
        <taxon>Sedentaria</taxon>
        <taxon>Scolecida</taxon>
        <taxon>Capitellidae</taxon>
        <taxon>Capitella</taxon>
    </lineage>
</organism>
<protein>
    <recommendedName>
        <fullName evidence="12">Ig-like domain-containing protein</fullName>
    </recommendedName>
</protein>
<dbReference type="InterPro" id="IPR013783">
    <property type="entry name" value="Ig-like_fold"/>
</dbReference>
<reference evidence="10" key="3">
    <citation type="submission" date="2015-06" db="UniProtKB">
        <authorList>
            <consortium name="EnsemblMetazoa"/>
        </authorList>
    </citation>
    <scope>IDENTIFICATION</scope>
</reference>
<comment type="subcellular location">
    <subcellularLocation>
        <location evidence="1">Membrane</location>
        <topology evidence="1">Single-pass type I membrane protein</topology>
    </subcellularLocation>
</comment>
<proteinExistence type="predicted"/>
<dbReference type="SMART" id="SM00408">
    <property type="entry name" value="IGc2"/>
    <property type="match status" value="2"/>
</dbReference>
<evidence type="ECO:0000256" key="5">
    <source>
        <dbReference type="ARBA" id="ARBA00023319"/>
    </source>
</evidence>
<evidence type="ECO:0000256" key="6">
    <source>
        <dbReference type="SAM" id="Phobius"/>
    </source>
</evidence>
<dbReference type="EMBL" id="AMQN01005167">
    <property type="status" value="NOT_ANNOTATED_CDS"/>
    <property type="molecule type" value="Genomic_DNA"/>
</dbReference>
<gene>
    <name evidence="9" type="ORF">CAPTEDRAFT_186029</name>
</gene>
<sequence length="570" mass="63653">MERSDIVFQNTPGLVKVNEQSDAQLMWKTTRPVTSHNITHDFHHTETVYDDLLLKVANGLTFTFFECKDRCQSISGTHYTGITIRNITAADAKSKYIVTLDFGIQAQNDDAGIYVFLKPNMAQLNASDSDGVEVGDDLRLTCISSSNSLPEANRTDVMWSYKWIINGKYYQVPWELPDRHTWEEEDRQVLLISDIVREDSGSVYSCTGSEDGSGRDSDPSDPYVLDVPYAPSLLTVFPGNRIHGVEEGDSVYFMVEAFSNPAPDFQWKRIFNNGTNINIPSEDSGNKSNLTISDITIEDFGTYAVSAQNEKGRWEDVILEIRLRDKPQIPTNLSYEATGKSLLMSWTPGWNGGVSQTFTIYYSTDGFSTKTDIPDSLNSKPISYKLIEGISTKKTYSVDLIAFSSQGTSELVTWEAITTPGLPSFTVTSIIIDPPKSRYANITFALDVDLVDRVVIKAMSAVNNDVFIETTVTTFDQYPIDIPVPTVDNVVFDFSVYKIGDLLDYEARLKPFAARSTDVGLVVGVVVGFVAISALFMGAIFFNMRHRNPKSPMTKVITIVITWLAHYLYL</sequence>
<dbReference type="Proteomes" id="UP000014760">
    <property type="component" value="Unassembled WGS sequence"/>
</dbReference>
<feature type="transmembrane region" description="Helical" evidence="6">
    <location>
        <begin position="519"/>
        <end position="541"/>
    </location>
</feature>
<evidence type="ECO:0000313" key="11">
    <source>
        <dbReference type="Proteomes" id="UP000014760"/>
    </source>
</evidence>
<dbReference type="InterPro" id="IPR036116">
    <property type="entry name" value="FN3_sf"/>
</dbReference>
<dbReference type="SUPFAM" id="SSF48726">
    <property type="entry name" value="Immunoglobulin"/>
    <property type="match status" value="2"/>
</dbReference>
<dbReference type="InterPro" id="IPR003598">
    <property type="entry name" value="Ig_sub2"/>
</dbReference>
<dbReference type="GO" id="GO:0005886">
    <property type="term" value="C:plasma membrane"/>
    <property type="evidence" value="ECO:0007669"/>
    <property type="project" value="TreeGrafter"/>
</dbReference>
<dbReference type="InterPro" id="IPR051275">
    <property type="entry name" value="Cell_adhesion_signaling"/>
</dbReference>
<dbReference type="PROSITE" id="PS50853">
    <property type="entry name" value="FN3"/>
    <property type="match status" value="1"/>
</dbReference>
<dbReference type="HOGENOM" id="CLU_484176_0_0_1"/>
<dbReference type="GO" id="GO:0005911">
    <property type="term" value="C:cell-cell junction"/>
    <property type="evidence" value="ECO:0007669"/>
    <property type="project" value="TreeGrafter"/>
</dbReference>
<evidence type="ECO:0000313" key="10">
    <source>
        <dbReference type="EnsemblMetazoa" id="CapteP186029"/>
    </source>
</evidence>
<keyword evidence="11" id="KW-1185">Reference proteome</keyword>
<dbReference type="InterPro" id="IPR007110">
    <property type="entry name" value="Ig-like_dom"/>
</dbReference>
<dbReference type="Gene3D" id="2.60.40.10">
    <property type="entry name" value="Immunoglobulins"/>
    <property type="match status" value="3"/>
</dbReference>
<reference evidence="11" key="1">
    <citation type="submission" date="2012-12" db="EMBL/GenBank/DDBJ databases">
        <authorList>
            <person name="Hellsten U."/>
            <person name="Grimwood J."/>
            <person name="Chapman J.A."/>
            <person name="Shapiro H."/>
            <person name="Aerts A."/>
            <person name="Otillar R.P."/>
            <person name="Terry A.Y."/>
            <person name="Boore J.L."/>
            <person name="Simakov O."/>
            <person name="Marletaz F."/>
            <person name="Cho S.-J."/>
            <person name="Edsinger-Gonzales E."/>
            <person name="Havlak P."/>
            <person name="Kuo D.-H."/>
            <person name="Larsson T."/>
            <person name="Lv J."/>
            <person name="Arendt D."/>
            <person name="Savage R."/>
            <person name="Osoegawa K."/>
            <person name="de Jong P."/>
            <person name="Lindberg D.R."/>
            <person name="Seaver E.C."/>
            <person name="Weisblat D.A."/>
            <person name="Putnam N.H."/>
            <person name="Grigoriev I.V."/>
            <person name="Rokhsar D.S."/>
        </authorList>
    </citation>
    <scope>NUCLEOTIDE SEQUENCE</scope>
    <source>
        <strain evidence="11">I ESC-2004</strain>
    </source>
</reference>